<evidence type="ECO:0000256" key="1">
    <source>
        <dbReference type="SAM" id="MobiDB-lite"/>
    </source>
</evidence>
<keyword evidence="3" id="KW-1185">Reference proteome</keyword>
<evidence type="ECO:0000313" key="2">
    <source>
        <dbReference type="EMBL" id="KAF2793147.1"/>
    </source>
</evidence>
<feature type="region of interest" description="Disordered" evidence="1">
    <location>
        <begin position="1"/>
        <end position="61"/>
    </location>
</feature>
<accession>A0A6A6XBS0</accession>
<reference evidence="2" key="1">
    <citation type="journal article" date="2020" name="Stud. Mycol.">
        <title>101 Dothideomycetes genomes: a test case for predicting lifestyles and emergence of pathogens.</title>
        <authorList>
            <person name="Haridas S."/>
            <person name="Albert R."/>
            <person name="Binder M."/>
            <person name="Bloem J."/>
            <person name="Labutti K."/>
            <person name="Salamov A."/>
            <person name="Andreopoulos B."/>
            <person name="Baker S."/>
            <person name="Barry K."/>
            <person name="Bills G."/>
            <person name="Bluhm B."/>
            <person name="Cannon C."/>
            <person name="Castanera R."/>
            <person name="Culley D."/>
            <person name="Daum C."/>
            <person name="Ezra D."/>
            <person name="Gonzalez J."/>
            <person name="Henrissat B."/>
            <person name="Kuo A."/>
            <person name="Liang C."/>
            <person name="Lipzen A."/>
            <person name="Lutzoni F."/>
            <person name="Magnuson J."/>
            <person name="Mondo S."/>
            <person name="Nolan M."/>
            <person name="Ohm R."/>
            <person name="Pangilinan J."/>
            <person name="Park H.-J."/>
            <person name="Ramirez L."/>
            <person name="Alfaro M."/>
            <person name="Sun H."/>
            <person name="Tritt A."/>
            <person name="Yoshinaga Y."/>
            <person name="Zwiers L.-H."/>
            <person name="Turgeon B."/>
            <person name="Goodwin S."/>
            <person name="Spatafora J."/>
            <person name="Crous P."/>
            <person name="Grigoriev I."/>
        </authorList>
    </citation>
    <scope>NUCLEOTIDE SEQUENCE</scope>
    <source>
        <strain evidence="2">CBS 109.77</strain>
    </source>
</reference>
<dbReference type="Proteomes" id="UP000799757">
    <property type="component" value="Unassembled WGS sequence"/>
</dbReference>
<feature type="compositionally biased region" description="Polar residues" evidence="1">
    <location>
        <begin position="33"/>
        <end position="45"/>
    </location>
</feature>
<dbReference type="EMBL" id="MU001940">
    <property type="protein sequence ID" value="KAF2793147.1"/>
    <property type="molecule type" value="Genomic_DNA"/>
</dbReference>
<dbReference type="AlphaFoldDB" id="A0A6A6XBS0"/>
<evidence type="ECO:0000313" key="3">
    <source>
        <dbReference type="Proteomes" id="UP000799757"/>
    </source>
</evidence>
<sequence>MYRERARNAAHLASRRTRHTTRILHRACAPRESPTTAPRRSSSGWARQHRPRLCGGDPGRGEAAVGIARPLAYPAPCSLRGSGKRLELPPGHCHIPHALFPPSSTPPTFASSCFLSPACRYCLQEVLLPLLFRRVLFRNREEPPPSAISTSPPQPTRRRQSNLSACISFTGPTLVSITTPFPGVPQPAAQPESRPPPSIARVI</sequence>
<feature type="compositionally biased region" description="Basic residues" evidence="1">
    <location>
        <begin position="13"/>
        <end position="25"/>
    </location>
</feature>
<organism evidence="2 3">
    <name type="scientific">Melanomma pulvis-pyrius CBS 109.77</name>
    <dbReference type="NCBI Taxonomy" id="1314802"/>
    <lineage>
        <taxon>Eukaryota</taxon>
        <taxon>Fungi</taxon>
        <taxon>Dikarya</taxon>
        <taxon>Ascomycota</taxon>
        <taxon>Pezizomycotina</taxon>
        <taxon>Dothideomycetes</taxon>
        <taxon>Pleosporomycetidae</taxon>
        <taxon>Pleosporales</taxon>
        <taxon>Melanommataceae</taxon>
        <taxon>Melanomma</taxon>
    </lineage>
</organism>
<name>A0A6A6XBS0_9PLEO</name>
<protein>
    <submittedName>
        <fullName evidence="2">Uncharacterized protein</fullName>
    </submittedName>
</protein>
<feature type="compositionally biased region" description="Pro residues" evidence="1">
    <location>
        <begin position="193"/>
        <end position="203"/>
    </location>
</feature>
<gene>
    <name evidence="2" type="ORF">K505DRAFT_45484</name>
</gene>
<proteinExistence type="predicted"/>
<feature type="region of interest" description="Disordered" evidence="1">
    <location>
        <begin position="142"/>
        <end position="161"/>
    </location>
</feature>
<feature type="region of interest" description="Disordered" evidence="1">
    <location>
        <begin position="179"/>
        <end position="203"/>
    </location>
</feature>